<keyword evidence="17" id="KW-0520">NAD</keyword>
<dbReference type="Gene3D" id="3.40.1160.10">
    <property type="entry name" value="Acetylglutamate kinase-like"/>
    <property type="match status" value="1"/>
</dbReference>
<dbReference type="InterPro" id="IPR036291">
    <property type="entry name" value="NAD(P)-bd_dom_sf"/>
</dbReference>
<keyword evidence="14" id="KW-0067">ATP-binding</keyword>
<proteinExistence type="inferred from homology"/>
<sequence length="943" mass="98524">MPSKALVAAALLFGASAFVPSAPRAVAPKAAATHRTAALAATVAPVEGIDTRAGMAAAVKPAPATKEWEVHKFGGASLADAGLYRTVGDLLIQEAMGKQSDGAVPTMAIVSAMGGMTDLLVKVVDSALVDIDQAKVDLDAAVERQLGTLNELAPPEIVAPIERRIRDDAADVISLVRSLTLIKSVPAVTMEVVTGFGEIWSAQTLHAYLQTQGVPCDWVDAREILVVKSDSAGLGEKGSTSTTGVVPLWGETSKRMAAWWTKWGQPFEKLDYNEKSPILVCTGFVATSKDGVPTTLKRSGSDYSATIFAKLLGASRVTMWKNTNGVYTADPRRVPEAFPIASLKYDEAMELAYFGAQVLHPSAMLPCIDDNIPVYVRNIFNTSFEGTVIEGRSDTLAASWGKVEDDEDAALIKGITSIDDASLLTLEGASLAGGASEVGEKVLAAMSNAKVSVLMITQASSESSVTIAVPANQGQLAIRAVEGAFELELARSTVGSVSLLEDMSIVAIVGEGMAKRPGASSTFMSALAGAGVNIGMIAQGSSERQIAVAVPKDAATRALRAAHAAFTLGEKATSVAVLGASGALGAQLLKQLKAQQETLETELKTEYKVIAVANSAKMTLATADQTAGLLGELGAGVEPMLGDDDVDLDAFSAFVEADVNPQRVIIDATASEDIAARYEGWIEAGISVVSPSKLVASGPAGRRAACLKAAKRNRGATWQYESSVGAALPVLTTLQDLLATGDKVTEIRGCLSGTMAYTLRNHQEDKAFSASLAEAYAAGFTEPDVREDLSGVDMARKVVILARELGLDVDVEDVDVESIIPAEMVDKTYVADPAGKAAAVFADLKAMGVDAAMDERLAAAKAEGNVLRYTFIVDAVAKTCAIKLLPTGPKESLFRLKENENLVSFTTARYATAPLIMKGSAAGAELAASGIFADLLRLSRTFG</sequence>
<evidence type="ECO:0000256" key="20">
    <source>
        <dbReference type="ARBA" id="ARBA00023268"/>
    </source>
</evidence>
<dbReference type="EMBL" id="JBBJCI010000299">
    <property type="protein sequence ID" value="KAK7234993.1"/>
    <property type="molecule type" value="Genomic_DNA"/>
</dbReference>
<keyword evidence="16" id="KW-0560">Oxidoreductase</keyword>
<protein>
    <submittedName>
        <fullName evidence="26">Homoserine dehydrogenase</fullName>
    </submittedName>
</protein>
<dbReference type="InterPro" id="IPR005106">
    <property type="entry name" value="Asp/hSer_DH_NAD-bd"/>
</dbReference>
<keyword evidence="18" id="KW-0915">Sodium</keyword>
<evidence type="ECO:0000256" key="14">
    <source>
        <dbReference type="ARBA" id="ARBA00022840"/>
    </source>
</evidence>
<dbReference type="SUPFAM" id="SSF53633">
    <property type="entry name" value="Carbamate kinase-like"/>
    <property type="match status" value="1"/>
</dbReference>
<evidence type="ECO:0000256" key="5">
    <source>
        <dbReference type="ARBA" id="ARBA00005139"/>
    </source>
</evidence>
<gene>
    <name evidence="26" type="ORF">SO694_00141032</name>
</gene>
<evidence type="ECO:0000256" key="22">
    <source>
        <dbReference type="ARBA" id="ARBA00048561"/>
    </source>
</evidence>
<comment type="similarity">
    <text evidence="7">In the N-terminal section; belongs to the aspartokinase family.</text>
</comment>
<comment type="catalytic activity">
    <reaction evidence="22">
        <text>L-aspartate + ATP = 4-phospho-L-aspartate + ADP</text>
        <dbReference type="Rhea" id="RHEA:23776"/>
        <dbReference type="ChEBI" id="CHEBI:29991"/>
        <dbReference type="ChEBI" id="CHEBI:30616"/>
        <dbReference type="ChEBI" id="CHEBI:57535"/>
        <dbReference type="ChEBI" id="CHEBI:456216"/>
        <dbReference type="EC" id="2.7.2.4"/>
    </reaction>
    <physiologicalReaction direction="left-to-right" evidence="22">
        <dbReference type="Rhea" id="RHEA:23777"/>
    </physiologicalReaction>
</comment>
<comment type="similarity">
    <text evidence="6">In the C-terminal section; belongs to the homoserine dehydrogenase family.</text>
</comment>
<evidence type="ECO:0000256" key="24">
    <source>
        <dbReference type="SAM" id="SignalP"/>
    </source>
</evidence>
<dbReference type="Pfam" id="PF00742">
    <property type="entry name" value="Homoserine_dh"/>
    <property type="match status" value="1"/>
</dbReference>
<dbReference type="InterPro" id="IPR036393">
    <property type="entry name" value="AceGlu_kinase-like_sf"/>
</dbReference>
<evidence type="ECO:0000259" key="25">
    <source>
        <dbReference type="PROSITE" id="PS51671"/>
    </source>
</evidence>
<dbReference type="SUPFAM" id="SSF55021">
    <property type="entry name" value="ACT-like"/>
    <property type="match status" value="2"/>
</dbReference>
<comment type="pathway">
    <text evidence="3">Amino-acid biosynthesis; L-threonine biosynthesis; L-threonine from L-aspartate: step 3/5.</text>
</comment>
<keyword evidence="11" id="KW-0479">Metal-binding</keyword>
<dbReference type="Gene3D" id="3.30.2130.10">
    <property type="entry name" value="VC0802-like"/>
    <property type="match status" value="1"/>
</dbReference>
<dbReference type="SUPFAM" id="SSF55347">
    <property type="entry name" value="Glyceraldehyde-3-phosphate dehydrogenase-like, C-terminal domain"/>
    <property type="match status" value="1"/>
</dbReference>
<keyword evidence="13" id="KW-0418">Kinase</keyword>
<dbReference type="InterPro" id="IPR054352">
    <property type="entry name" value="ACT_Aspartokinase"/>
</dbReference>
<evidence type="ECO:0000256" key="11">
    <source>
        <dbReference type="ARBA" id="ARBA00022723"/>
    </source>
</evidence>
<evidence type="ECO:0000256" key="23">
    <source>
        <dbReference type="ARBA" id="ARBA00048841"/>
    </source>
</evidence>
<feature type="chain" id="PRO_5045594056" evidence="24">
    <location>
        <begin position="18"/>
        <end position="943"/>
    </location>
</feature>
<keyword evidence="15" id="KW-0521">NADP</keyword>
<dbReference type="InterPro" id="IPR001341">
    <property type="entry name" value="Asp_kinase"/>
</dbReference>
<dbReference type="Proteomes" id="UP001363151">
    <property type="component" value="Unassembled WGS sequence"/>
</dbReference>
<evidence type="ECO:0000256" key="17">
    <source>
        <dbReference type="ARBA" id="ARBA00023027"/>
    </source>
</evidence>
<evidence type="ECO:0000256" key="18">
    <source>
        <dbReference type="ARBA" id="ARBA00023053"/>
    </source>
</evidence>
<keyword evidence="20" id="KW-0511">Multifunctional enzyme</keyword>
<name>A0ABR1FPF7_AURAN</name>
<organism evidence="26 27">
    <name type="scientific">Aureococcus anophagefferens</name>
    <name type="common">Harmful bloom alga</name>
    <dbReference type="NCBI Taxonomy" id="44056"/>
    <lineage>
        <taxon>Eukaryota</taxon>
        <taxon>Sar</taxon>
        <taxon>Stramenopiles</taxon>
        <taxon>Ochrophyta</taxon>
        <taxon>Pelagophyceae</taxon>
        <taxon>Pelagomonadales</taxon>
        <taxon>Pelagomonadaceae</taxon>
        <taxon>Aureococcus</taxon>
    </lineage>
</organism>
<dbReference type="Pfam" id="PF03447">
    <property type="entry name" value="NAD_binding_3"/>
    <property type="match status" value="1"/>
</dbReference>
<evidence type="ECO:0000256" key="3">
    <source>
        <dbReference type="ARBA" id="ARBA00005056"/>
    </source>
</evidence>
<evidence type="ECO:0000256" key="2">
    <source>
        <dbReference type="ARBA" id="ARBA00004986"/>
    </source>
</evidence>
<evidence type="ECO:0000256" key="7">
    <source>
        <dbReference type="ARBA" id="ARBA00010046"/>
    </source>
</evidence>
<evidence type="ECO:0000256" key="4">
    <source>
        <dbReference type="ARBA" id="ARBA00005062"/>
    </source>
</evidence>
<keyword evidence="12" id="KW-0547">Nucleotide-binding</keyword>
<evidence type="ECO:0000256" key="15">
    <source>
        <dbReference type="ARBA" id="ARBA00022857"/>
    </source>
</evidence>
<evidence type="ECO:0000256" key="8">
    <source>
        <dbReference type="ARBA" id="ARBA00022605"/>
    </source>
</evidence>
<comment type="pathway">
    <text evidence="5">Amino-acid biosynthesis; L-threonine biosynthesis; L-threonine from L-aspartate: step 1/5.</text>
</comment>
<dbReference type="InterPro" id="IPR001048">
    <property type="entry name" value="Asp/Glu/Uridylate_kinase"/>
</dbReference>
<comment type="catalytic activity">
    <reaction evidence="23">
        <text>L-homoserine + NADP(+) = L-aspartate 4-semialdehyde + NADPH + H(+)</text>
        <dbReference type="Rhea" id="RHEA:15761"/>
        <dbReference type="ChEBI" id="CHEBI:15378"/>
        <dbReference type="ChEBI" id="CHEBI:57476"/>
        <dbReference type="ChEBI" id="CHEBI:57783"/>
        <dbReference type="ChEBI" id="CHEBI:58349"/>
        <dbReference type="ChEBI" id="CHEBI:537519"/>
        <dbReference type="EC" id="1.1.1.3"/>
    </reaction>
    <physiologicalReaction direction="right-to-left" evidence="23">
        <dbReference type="Rhea" id="RHEA:15763"/>
    </physiologicalReaction>
</comment>
<keyword evidence="9" id="KW-0808">Transferase</keyword>
<feature type="signal peptide" evidence="24">
    <location>
        <begin position="1"/>
        <end position="17"/>
    </location>
</feature>
<dbReference type="PANTHER" id="PTHR43070">
    <property type="match status" value="1"/>
</dbReference>
<dbReference type="Pfam" id="PF22468">
    <property type="entry name" value="ACT_9"/>
    <property type="match status" value="2"/>
</dbReference>
<evidence type="ECO:0000256" key="13">
    <source>
        <dbReference type="ARBA" id="ARBA00022777"/>
    </source>
</evidence>
<evidence type="ECO:0000256" key="9">
    <source>
        <dbReference type="ARBA" id="ARBA00022679"/>
    </source>
</evidence>
<keyword evidence="10" id="KW-0791">Threonine biosynthesis</keyword>
<keyword evidence="27" id="KW-1185">Reference proteome</keyword>
<dbReference type="InterPro" id="IPR002912">
    <property type="entry name" value="ACT_dom"/>
</dbReference>
<dbReference type="NCBIfam" id="TIGR00657">
    <property type="entry name" value="asp_kinases"/>
    <property type="match status" value="1"/>
</dbReference>
<comment type="pathway">
    <text evidence="2">Amino-acid biosynthesis; L-methionine biosynthesis via de novo pathway; L-homoserine from L-aspartate: step 1/3.</text>
</comment>
<evidence type="ECO:0000256" key="6">
    <source>
        <dbReference type="ARBA" id="ARBA00007952"/>
    </source>
</evidence>
<dbReference type="Gene3D" id="3.30.360.10">
    <property type="entry name" value="Dihydrodipicolinate Reductase, domain 2"/>
    <property type="match status" value="1"/>
</dbReference>
<dbReference type="SUPFAM" id="SSF51735">
    <property type="entry name" value="NAD(P)-binding Rossmann-fold domains"/>
    <property type="match status" value="1"/>
</dbReference>
<evidence type="ECO:0000313" key="27">
    <source>
        <dbReference type="Proteomes" id="UP001363151"/>
    </source>
</evidence>
<evidence type="ECO:0000256" key="12">
    <source>
        <dbReference type="ARBA" id="ARBA00022741"/>
    </source>
</evidence>
<evidence type="ECO:0000256" key="1">
    <source>
        <dbReference type="ARBA" id="ARBA00001920"/>
    </source>
</evidence>
<dbReference type="PROSITE" id="PS51671">
    <property type="entry name" value="ACT"/>
    <property type="match status" value="1"/>
</dbReference>
<evidence type="ECO:0000256" key="16">
    <source>
        <dbReference type="ARBA" id="ARBA00023002"/>
    </source>
</evidence>
<dbReference type="Pfam" id="PF00696">
    <property type="entry name" value="AA_kinase"/>
    <property type="match status" value="1"/>
</dbReference>
<dbReference type="InterPro" id="IPR001342">
    <property type="entry name" value="HDH_cat"/>
</dbReference>
<keyword evidence="24" id="KW-0732">Signal</keyword>
<comment type="cofactor">
    <cofactor evidence="1">
        <name>a metal cation</name>
        <dbReference type="ChEBI" id="CHEBI:25213"/>
    </cofactor>
</comment>
<comment type="caution">
    <text evidence="26">The sequence shown here is derived from an EMBL/GenBank/DDBJ whole genome shotgun (WGS) entry which is preliminary data.</text>
</comment>
<dbReference type="InterPro" id="IPR045865">
    <property type="entry name" value="ACT-like_dom_sf"/>
</dbReference>
<comment type="function">
    <text evidence="21">Bifunctional aspartate kinase and homoserine dehydrogenase that catalyzes the first and the third steps toward the synthesis of lysine, methionine and threonine from aspartate.</text>
</comment>
<evidence type="ECO:0000256" key="21">
    <source>
        <dbReference type="ARBA" id="ARBA00044938"/>
    </source>
</evidence>
<dbReference type="Gene3D" id="3.40.50.720">
    <property type="entry name" value="NAD(P)-binding Rossmann-like Domain"/>
    <property type="match status" value="1"/>
</dbReference>
<evidence type="ECO:0000256" key="19">
    <source>
        <dbReference type="ARBA" id="ARBA00023167"/>
    </source>
</evidence>
<keyword evidence="8" id="KW-0028">Amino-acid biosynthesis</keyword>
<evidence type="ECO:0000313" key="26">
    <source>
        <dbReference type="EMBL" id="KAK7234993.1"/>
    </source>
</evidence>
<keyword evidence="19" id="KW-0486">Methionine biosynthesis</keyword>
<dbReference type="InterPro" id="IPR011147">
    <property type="entry name" value="Bifunc_Aspkin/hSer_DH"/>
</dbReference>
<evidence type="ECO:0000256" key="10">
    <source>
        <dbReference type="ARBA" id="ARBA00022697"/>
    </source>
</evidence>
<reference evidence="26 27" key="1">
    <citation type="submission" date="2024-03" db="EMBL/GenBank/DDBJ databases">
        <title>Aureococcus anophagefferens CCMP1851 and Kratosvirus quantuckense: Draft genome of a second virus-susceptible host strain in the model system.</title>
        <authorList>
            <person name="Chase E."/>
            <person name="Truchon A.R."/>
            <person name="Schepens W."/>
            <person name="Wilhelm S.W."/>
        </authorList>
    </citation>
    <scope>NUCLEOTIDE SEQUENCE [LARGE SCALE GENOMIC DNA]</scope>
    <source>
        <strain evidence="26 27">CCMP1851</strain>
    </source>
</reference>
<accession>A0ABR1FPF7</accession>
<dbReference type="PANTHER" id="PTHR43070:SF5">
    <property type="entry name" value="HOMOSERINE DEHYDROGENASE"/>
    <property type="match status" value="1"/>
</dbReference>
<comment type="pathway">
    <text evidence="4">Amino-acid biosynthesis; L-methionine biosynthesis via de novo pathway; L-homoserine from L-aspartate: step 3/3.</text>
</comment>
<feature type="domain" description="ACT" evidence="25">
    <location>
        <begin position="508"/>
        <end position="582"/>
    </location>
</feature>